<proteinExistence type="inferred from homology"/>
<dbReference type="InterPro" id="IPR015813">
    <property type="entry name" value="Pyrv/PenolPyrv_kinase-like_dom"/>
</dbReference>
<sequence>MTEPVKKIRIGTWVQINNADIVECIAISGFDFAIYDMEHGNIDFPGLESLMRAGEAKGLQSVVRVQENCSVLIMKALDLGASAVLVPGISSADDARFAVEAAKYAPLGNRGACPFIRAGEHTVKDWVTFSERMNKQTQLIALVESKQGAESLEEIIGTTGVDGLMIGPFDLSVSMGIPGNVSHPDISKTFDEAAQLAVKNGKEFYGVDFEANREGVEKMLPRWQERGITTMVTGADKVVIMHGFSELASSFKQ</sequence>
<name>A0A7Y6RF54_9GAMM</name>
<dbReference type="Pfam" id="PF03328">
    <property type="entry name" value="HpcH_HpaI"/>
    <property type="match status" value="1"/>
</dbReference>
<comment type="similarity">
    <text evidence="1">Belongs to the HpcH/HpaI aldolase family.</text>
</comment>
<organism evidence="5 6">
    <name type="scientific">Vreelandella maris</name>
    <dbReference type="NCBI Taxonomy" id="2729617"/>
    <lineage>
        <taxon>Bacteria</taxon>
        <taxon>Pseudomonadati</taxon>
        <taxon>Pseudomonadota</taxon>
        <taxon>Gammaproteobacteria</taxon>
        <taxon>Oceanospirillales</taxon>
        <taxon>Halomonadaceae</taxon>
        <taxon>Vreelandella</taxon>
    </lineage>
</organism>
<dbReference type="GO" id="GO:0016832">
    <property type="term" value="F:aldehyde-lyase activity"/>
    <property type="evidence" value="ECO:0007669"/>
    <property type="project" value="TreeGrafter"/>
</dbReference>
<dbReference type="InterPro" id="IPR005000">
    <property type="entry name" value="Aldolase/citrate-lyase_domain"/>
</dbReference>
<dbReference type="EMBL" id="JABWCV010000023">
    <property type="protein sequence ID" value="NVF15817.1"/>
    <property type="molecule type" value="Genomic_DNA"/>
</dbReference>
<dbReference type="RefSeq" id="WP_176304515.1">
    <property type="nucleotide sequence ID" value="NZ_JABWCV010000023.1"/>
</dbReference>
<evidence type="ECO:0000256" key="2">
    <source>
        <dbReference type="ARBA" id="ARBA00022723"/>
    </source>
</evidence>
<evidence type="ECO:0000259" key="4">
    <source>
        <dbReference type="Pfam" id="PF03328"/>
    </source>
</evidence>
<protein>
    <submittedName>
        <fullName evidence="5">Aldolase</fullName>
    </submittedName>
</protein>
<comment type="caution">
    <text evidence="5">The sequence shown here is derived from an EMBL/GenBank/DDBJ whole genome shotgun (WGS) entry which is preliminary data.</text>
</comment>
<feature type="domain" description="HpcH/HpaI aldolase/citrate lyase" evidence="4">
    <location>
        <begin position="9"/>
        <end position="202"/>
    </location>
</feature>
<dbReference type="AlphaFoldDB" id="A0A7Y6RF54"/>
<dbReference type="PANTHER" id="PTHR30502:SF0">
    <property type="entry name" value="PHOSPHOENOLPYRUVATE CARBOXYLASE FAMILY PROTEIN"/>
    <property type="match status" value="1"/>
</dbReference>
<dbReference type="SUPFAM" id="SSF51621">
    <property type="entry name" value="Phosphoenolpyruvate/pyruvate domain"/>
    <property type="match status" value="1"/>
</dbReference>
<gene>
    <name evidence="5" type="ORF">HUO07_16810</name>
</gene>
<keyword evidence="3" id="KW-0456">Lyase</keyword>
<dbReference type="Gene3D" id="3.20.20.60">
    <property type="entry name" value="Phosphoenolpyruvate-binding domains"/>
    <property type="match status" value="1"/>
</dbReference>
<dbReference type="PANTHER" id="PTHR30502">
    <property type="entry name" value="2-KETO-3-DEOXY-L-RHAMNONATE ALDOLASE"/>
    <property type="match status" value="1"/>
</dbReference>
<reference evidence="5 6" key="1">
    <citation type="submission" date="2020-06" db="EMBL/GenBank/DDBJ databases">
        <title>Halomonas sp. QX-1 draft genome sequence.</title>
        <authorList>
            <person name="Qiu X."/>
        </authorList>
    </citation>
    <scope>NUCLEOTIDE SEQUENCE [LARGE SCALE GENOMIC DNA]</scope>
    <source>
        <strain evidence="5 6">QX-1</strain>
    </source>
</reference>
<keyword evidence="6" id="KW-1185">Reference proteome</keyword>
<dbReference type="InterPro" id="IPR050251">
    <property type="entry name" value="HpcH-HpaI_aldolase"/>
</dbReference>
<dbReference type="GO" id="GO:0046872">
    <property type="term" value="F:metal ion binding"/>
    <property type="evidence" value="ECO:0007669"/>
    <property type="project" value="UniProtKB-KW"/>
</dbReference>
<dbReference type="InterPro" id="IPR040442">
    <property type="entry name" value="Pyrv_kinase-like_dom_sf"/>
</dbReference>
<evidence type="ECO:0000256" key="1">
    <source>
        <dbReference type="ARBA" id="ARBA00005568"/>
    </source>
</evidence>
<accession>A0A7Y6RF54</accession>
<keyword evidence="2" id="KW-0479">Metal-binding</keyword>
<evidence type="ECO:0000313" key="5">
    <source>
        <dbReference type="EMBL" id="NVF15817.1"/>
    </source>
</evidence>
<evidence type="ECO:0000256" key="3">
    <source>
        <dbReference type="ARBA" id="ARBA00023239"/>
    </source>
</evidence>
<dbReference type="Proteomes" id="UP000589984">
    <property type="component" value="Unassembled WGS sequence"/>
</dbReference>
<evidence type="ECO:0000313" key="6">
    <source>
        <dbReference type="Proteomes" id="UP000589984"/>
    </source>
</evidence>
<dbReference type="GO" id="GO:0005737">
    <property type="term" value="C:cytoplasm"/>
    <property type="evidence" value="ECO:0007669"/>
    <property type="project" value="TreeGrafter"/>
</dbReference>